<reference evidence="3" key="1">
    <citation type="journal article" date="2013" name="Nat. Genet.">
        <title>The Capsella rubella genome and the genomic consequences of rapid mating system evolution.</title>
        <authorList>
            <person name="Slotte T."/>
            <person name="Hazzouri K.M."/>
            <person name="Agren J.A."/>
            <person name="Koenig D."/>
            <person name="Maumus F."/>
            <person name="Guo Y.L."/>
            <person name="Steige K."/>
            <person name="Platts A.E."/>
            <person name="Escobar J.S."/>
            <person name="Newman L.K."/>
            <person name="Wang W."/>
            <person name="Mandakova T."/>
            <person name="Vello E."/>
            <person name="Smith L.M."/>
            <person name="Henz S.R."/>
            <person name="Steffen J."/>
            <person name="Takuno S."/>
            <person name="Brandvain Y."/>
            <person name="Coop G."/>
            <person name="Andolfatto P."/>
            <person name="Hu T.T."/>
            <person name="Blanchette M."/>
            <person name="Clark R.M."/>
            <person name="Quesneville H."/>
            <person name="Nordborg M."/>
            <person name="Gaut B.S."/>
            <person name="Lysak M.A."/>
            <person name="Jenkins J."/>
            <person name="Grimwood J."/>
            <person name="Chapman J."/>
            <person name="Prochnik S."/>
            <person name="Shu S."/>
            <person name="Rokhsar D."/>
            <person name="Schmutz J."/>
            <person name="Weigel D."/>
            <person name="Wright S.I."/>
        </authorList>
    </citation>
    <scope>NUCLEOTIDE SEQUENCE [LARGE SCALE GENOMIC DNA]</scope>
    <source>
        <strain evidence="3">cv. Monte Gargano</strain>
    </source>
</reference>
<evidence type="ECO:0000313" key="3">
    <source>
        <dbReference type="Proteomes" id="UP000029121"/>
    </source>
</evidence>
<protein>
    <recommendedName>
        <fullName evidence="4">Knottin scorpion toxin-like domain-containing protein</fullName>
    </recommendedName>
</protein>
<feature type="chain" id="PRO_5004341294" description="Knottin scorpion toxin-like domain-containing protein" evidence="1">
    <location>
        <begin position="28"/>
        <end position="86"/>
    </location>
</feature>
<evidence type="ECO:0008006" key="4">
    <source>
        <dbReference type="Google" id="ProtNLM"/>
    </source>
</evidence>
<dbReference type="STRING" id="81985.R0ETN5"/>
<name>R0ETN5_9BRAS</name>
<feature type="signal peptide" evidence="1">
    <location>
        <begin position="1"/>
        <end position="27"/>
    </location>
</feature>
<sequence length="86" mass="9846">MQSKKKLHIFTAITVMFLFAMAVQTKAIVIRDADCFHQSKCTKKCEKFCLRKGYTNGWYCSSFRTFIGCCCKKNKGLKTKVSSSKI</sequence>
<dbReference type="OrthoDB" id="1023984at2759"/>
<gene>
    <name evidence="2" type="ORF">CARUB_v10028044mg</name>
</gene>
<dbReference type="EMBL" id="KB870812">
    <property type="protein sequence ID" value="EOA12422.1"/>
    <property type="molecule type" value="Genomic_DNA"/>
</dbReference>
<dbReference type="Proteomes" id="UP000029121">
    <property type="component" value="Unassembled WGS sequence"/>
</dbReference>
<dbReference type="KEGG" id="crb:17876141"/>
<evidence type="ECO:0000256" key="1">
    <source>
        <dbReference type="SAM" id="SignalP"/>
    </source>
</evidence>
<keyword evidence="3" id="KW-1185">Reference proteome</keyword>
<dbReference type="AlphaFoldDB" id="R0ETN5"/>
<accession>R0ETN5</accession>
<organism evidence="2 3">
    <name type="scientific">Capsella rubella</name>
    <dbReference type="NCBI Taxonomy" id="81985"/>
    <lineage>
        <taxon>Eukaryota</taxon>
        <taxon>Viridiplantae</taxon>
        <taxon>Streptophyta</taxon>
        <taxon>Embryophyta</taxon>
        <taxon>Tracheophyta</taxon>
        <taxon>Spermatophyta</taxon>
        <taxon>Magnoliopsida</taxon>
        <taxon>eudicotyledons</taxon>
        <taxon>Gunneridae</taxon>
        <taxon>Pentapetalae</taxon>
        <taxon>rosids</taxon>
        <taxon>malvids</taxon>
        <taxon>Brassicales</taxon>
        <taxon>Brassicaceae</taxon>
        <taxon>Camelineae</taxon>
        <taxon>Capsella</taxon>
    </lineage>
</organism>
<proteinExistence type="predicted"/>
<keyword evidence="1" id="KW-0732">Signal</keyword>
<evidence type="ECO:0000313" key="2">
    <source>
        <dbReference type="EMBL" id="EOA12422.1"/>
    </source>
</evidence>